<keyword evidence="1" id="KW-0472">Membrane</keyword>
<organism evidence="2 3">
    <name type="scientific">Pristionchus entomophagus</name>
    <dbReference type="NCBI Taxonomy" id="358040"/>
    <lineage>
        <taxon>Eukaryota</taxon>
        <taxon>Metazoa</taxon>
        <taxon>Ecdysozoa</taxon>
        <taxon>Nematoda</taxon>
        <taxon>Chromadorea</taxon>
        <taxon>Rhabditida</taxon>
        <taxon>Rhabditina</taxon>
        <taxon>Diplogasteromorpha</taxon>
        <taxon>Diplogasteroidea</taxon>
        <taxon>Neodiplogasteridae</taxon>
        <taxon>Pristionchus</taxon>
    </lineage>
</organism>
<gene>
    <name evidence="2" type="ORF">PENTCL1PPCAC_11761</name>
</gene>
<dbReference type="AlphaFoldDB" id="A0AAV5TDB9"/>
<dbReference type="Proteomes" id="UP001432027">
    <property type="component" value="Unassembled WGS sequence"/>
</dbReference>
<accession>A0AAV5TDB9</accession>
<evidence type="ECO:0000313" key="2">
    <source>
        <dbReference type="EMBL" id="GMS89586.1"/>
    </source>
</evidence>
<keyword evidence="1" id="KW-1133">Transmembrane helix</keyword>
<keyword evidence="3" id="KW-1185">Reference proteome</keyword>
<protein>
    <submittedName>
        <fullName evidence="2">Uncharacterized protein</fullName>
    </submittedName>
</protein>
<reference evidence="2" key="1">
    <citation type="submission" date="2023-10" db="EMBL/GenBank/DDBJ databases">
        <title>Genome assembly of Pristionchus species.</title>
        <authorList>
            <person name="Yoshida K."/>
            <person name="Sommer R.J."/>
        </authorList>
    </citation>
    <scope>NUCLEOTIDE SEQUENCE</scope>
    <source>
        <strain evidence="2">RS0144</strain>
    </source>
</reference>
<feature type="transmembrane region" description="Helical" evidence="1">
    <location>
        <begin position="12"/>
        <end position="38"/>
    </location>
</feature>
<comment type="caution">
    <text evidence="2">The sequence shown here is derived from an EMBL/GenBank/DDBJ whole genome shotgun (WGS) entry which is preliminary data.</text>
</comment>
<evidence type="ECO:0000256" key="1">
    <source>
        <dbReference type="SAM" id="Phobius"/>
    </source>
</evidence>
<proteinExistence type="predicted"/>
<sequence length="135" mass="14805">MAPSAVDSITPILMVSIGLEAVACIVVIALCICLFISIKKSNVEIQKASDELPKVLDSLAYAELPMPVICAMTTYFKIDIKDVVKAYLKDAGERRKIVLDAFQMDKVTKGFLEKYESKFVAHGYIGEQLLKGLGC</sequence>
<name>A0AAV5TDB9_9BILA</name>
<keyword evidence="1" id="KW-0812">Transmembrane</keyword>
<dbReference type="EMBL" id="BTSX01000003">
    <property type="protein sequence ID" value="GMS89586.1"/>
    <property type="molecule type" value="Genomic_DNA"/>
</dbReference>
<evidence type="ECO:0000313" key="3">
    <source>
        <dbReference type="Proteomes" id="UP001432027"/>
    </source>
</evidence>